<reference evidence="2 3" key="1">
    <citation type="submission" date="2016-07" db="EMBL/GenBank/DDBJ databases">
        <title>Pervasive Adenine N6-methylation of Active Genes in Fungi.</title>
        <authorList>
            <consortium name="DOE Joint Genome Institute"/>
            <person name="Mondo S.J."/>
            <person name="Dannebaum R.O."/>
            <person name="Kuo R.C."/>
            <person name="Labutti K."/>
            <person name="Haridas S."/>
            <person name="Kuo A."/>
            <person name="Salamov A."/>
            <person name="Ahrendt S.R."/>
            <person name="Lipzen A."/>
            <person name="Sullivan W."/>
            <person name="Andreopoulos W.B."/>
            <person name="Clum A."/>
            <person name="Lindquist E."/>
            <person name="Daum C."/>
            <person name="Ramamoorthy G.K."/>
            <person name="Gryganskyi A."/>
            <person name="Culley D."/>
            <person name="Magnuson J.K."/>
            <person name="James T.Y."/>
            <person name="O'Malley M.A."/>
            <person name="Stajich J.E."/>
            <person name="Spatafora J.W."/>
            <person name="Visel A."/>
            <person name="Grigoriev I.V."/>
        </authorList>
    </citation>
    <scope>NUCLEOTIDE SEQUENCE [LARGE SCALE GENOMIC DNA]</scope>
    <source>
        <strain evidence="2 3">NRRL 3116</strain>
    </source>
</reference>
<dbReference type="EMBL" id="MCFF01000019">
    <property type="protein sequence ID" value="ORZ15578.1"/>
    <property type="molecule type" value="Genomic_DNA"/>
</dbReference>
<accession>A0A1Y2GMI8</accession>
<evidence type="ECO:0000313" key="3">
    <source>
        <dbReference type="Proteomes" id="UP000193648"/>
    </source>
</evidence>
<keyword evidence="3" id="KW-1185">Reference proteome</keyword>
<organism evidence="2 3">
    <name type="scientific">Lobosporangium transversale</name>
    <dbReference type="NCBI Taxonomy" id="64571"/>
    <lineage>
        <taxon>Eukaryota</taxon>
        <taxon>Fungi</taxon>
        <taxon>Fungi incertae sedis</taxon>
        <taxon>Mucoromycota</taxon>
        <taxon>Mortierellomycotina</taxon>
        <taxon>Mortierellomycetes</taxon>
        <taxon>Mortierellales</taxon>
        <taxon>Mortierellaceae</taxon>
        <taxon>Lobosporangium</taxon>
    </lineage>
</organism>
<sequence length="99" mass="11055">MSAALHVESSELWCALGSRWQCLIVESSELWCALGSRWQCLIVESSELWSALGSRISNRRGVLSKRVIVLCHHQPLSKSMGDQFRESQGSPVNGKGEPW</sequence>
<dbReference type="GeneID" id="33571986"/>
<dbReference type="InParanoid" id="A0A1Y2GMI8"/>
<comment type="caution">
    <text evidence="2">The sequence shown here is derived from an EMBL/GenBank/DDBJ whole genome shotgun (WGS) entry which is preliminary data.</text>
</comment>
<feature type="region of interest" description="Disordered" evidence="1">
    <location>
        <begin position="79"/>
        <end position="99"/>
    </location>
</feature>
<evidence type="ECO:0000256" key="1">
    <source>
        <dbReference type="SAM" id="MobiDB-lite"/>
    </source>
</evidence>
<dbReference type="Proteomes" id="UP000193648">
    <property type="component" value="Unassembled WGS sequence"/>
</dbReference>
<evidence type="ECO:0000313" key="2">
    <source>
        <dbReference type="EMBL" id="ORZ15578.1"/>
    </source>
</evidence>
<gene>
    <name evidence="2" type="ORF">BCR41DRAFT_422335</name>
</gene>
<proteinExistence type="predicted"/>
<dbReference type="RefSeq" id="XP_021881326.1">
    <property type="nucleotide sequence ID" value="XM_022030143.1"/>
</dbReference>
<protein>
    <submittedName>
        <fullName evidence="2">Uncharacterized protein</fullName>
    </submittedName>
</protein>
<name>A0A1Y2GMI8_9FUNG</name>
<dbReference type="AlphaFoldDB" id="A0A1Y2GMI8"/>